<keyword evidence="6 7" id="KW-0998">Cell outer membrane</keyword>
<comment type="subcellular location">
    <subcellularLocation>
        <location evidence="1 7">Cell outer membrane</location>
        <topology evidence="1 7">Multi-pass membrane protein</topology>
    </subcellularLocation>
</comment>
<evidence type="ECO:0000256" key="2">
    <source>
        <dbReference type="ARBA" id="ARBA00022448"/>
    </source>
</evidence>
<name>A0A074LD39_9BACT</name>
<dbReference type="PROSITE" id="PS52016">
    <property type="entry name" value="TONB_DEPENDENT_REC_3"/>
    <property type="match status" value="1"/>
</dbReference>
<keyword evidence="5 7" id="KW-0472">Membrane</keyword>
<accession>A0A074LD39</accession>
<dbReference type="SUPFAM" id="SSF56935">
    <property type="entry name" value="Porins"/>
    <property type="match status" value="1"/>
</dbReference>
<evidence type="ECO:0000256" key="3">
    <source>
        <dbReference type="ARBA" id="ARBA00022452"/>
    </source>
</evidence>
<organism evidence="9 10">
    <name type="scientific">Anditalea andensis</name>
    <dbReference type="NCBI Taxonomy" id="1048983"/>
    <lineage>
        <taxon>Bacteria</taxon>
        <taxon>Pseudomonadati</taxon>
        <taxon>Bacteroidota</taxon>
        <taxon>Cytophagia</taxon>
        <taxon>Cytophagales</taxon>
        <taxon>Cytophagaceae</taxon>
        <taxon>Anditalea</taxon>
    </lineage>
</organism>
<keyword evidence="3 7" id="KW-1134">Transmembrane beta strand</keyword>
<dbReference type="STRING" id="1048983.EL17_23310"/>
<dbReference type="InterPro" id="IPR036942">
    <property type="entry name" value="Beta-barrel_TonB_sf"/>
</dbReference>
<dbReference type="InterPro" id="IPR008969">
    <property type="entry name" value="CarboxyPept-like_regulatory"/>
</dbReference>
<dbReference type="EMBL" id="JMIH01000041">
    <property type="protein sequence ID" value="KEO71687.1"/>
    <property type="molecule type" value="Genomic_DNA"/>
</dbReference>
<keyword evidence="2 7" id="KW-0813">Transport</keyword>
<protein>
    <submittedName>
        <fullName evidence="9">TonB-dependent receptor</fullName>
    </submittedName>
</protein>
<dbReference type="InterPro" id="IPR023996">
    <property type="entry name" value="TonB-dep_OMP_SusC/RagA"/>
</dbReference>
<dbReference type="InterPro" id="IPR012910">
    <property type="entry name" value="Plug_dom"/>
</dbReference>
<dbReference type="NCBIfam" id="TIGR04056">
    <property type="entry name" value="OMP_RagA_SusC"/>
    <property type="match status" value="1"/>
</dbReference>
<dbReference type="Proteomes" id="UP000027821">
    <property type="component" value="Unassembled WGS sequence"/>
</dbReference>
<evidence type="ECO:0000256" key="1">
    <source>
        <dbReference type="ARBA" id="ARBA00004571"/>
    </source>
</evidence>
<evidence type="ECO:0000313" key="10">
    <source>
        <dbReference type="Proteomes" id="UP000027821"/>
    </source>
</evidence>
<dbReference type="eggNOG" id="COG4771">
    <property type="taxonomic scope" value="Bacteria"/>
</dbReference>
<dbReference type="OrthoDB" id="9768177at2"/>
<sequence length="1059" mass="116374">MNQRLPVKCKRTGTRMLPLLLALIGLLPSKGFGSVLHTAEVSYLLENLTLSMETLVDFQDTQVTGVVRDGEGQPLPGATVVLKGTSRGTVTDLDGRFTISTAGSPQPVLVISYIGYHSQEIIVGNQASFDISMQEDATSLDAVVVVGYGTQKKATLTGAVSQVTAEVFANRPITNINQGIQGTMPGVTITGALGAPGQNAGTIRIRGIGTWGNATPLVVIDGVPGGNLNILNPDDIESISVLKDAASSSIYGVRGANGVIVITTKKGAGAQPSISYTNYFGRQAPTALPTFLGSPDYMTLLNESLLNVGRNPTYTEEEIEIARNGSDPNYYANTNWLNEIYKRSAPQQNHSLSINGGDNDFNYYLSYANLTEGGLVTGDNFHANRHNLRTKFTAKISERLEVTANLGYIERSYTGAASGTGPIAAAHSILPLVPVRFTTGTWGYIGGQSNPIANATDGGTDDFSSQEFTGNLNAVLTLAEGLRLRGQYGMFRSNSKRTIFTKTINYFSPEDGSMIYRTGYPNKIDTRDYTGLDQSFIGTLEYDRIFNNQHDVKLMVGVSQEQGFTDNFEASRTNLASQVVGHINLGTENQLNSGSATQWGLRSLFGRANYTFRDKYLAEVTFRYDGSSRFAEGLRWELFKAASLGWVFSEEGFFDGLRNKIEFGKIRASYGTQGNDRIGDGSAANNRLQNYAFRDILGPVATMPIGNTNTIGYRQTVVANRLLRWETAIKKNLGLDLALMDNRLDLTADYFINESDNLLLTLPLPDVFGAPYPTQNAGKVENRGWEIQVGWKDQIGQVQYGLNFNMFDVRNKVVDLAGTPPTIGDRVRMVGHPLDAFYGLVAERIAQESDFRYNPETGTFVPDFPTVVGDPVAPGDIIYRDLNGDGVISLDEDRQVIGSHIPRFTYGLRGNVAWNGFDFSFFFQGVGQAEGYLTGSTRHAFIDQSTMPQTLHLDRWTPENPGASYPRLAFQQTFNQRLSTYWLEDASYIRLKNIQLGYTLPSELTQRFRISRFRVYASADNLWTMTDYFYGYDPESPVGGASFYPQVKTYVVGLNINFK</sequence>
<evidence type="ECO:0000256" key="6">
    <source>
        <dbReference type="ARBA" id="ARBA00023237"/>
    </source>
</evidence>
<keyword evidence="4 7" id="KW-0812">Transmembrane</keyword>
<reference evidence="9 10" key="1">
    <citation type="submission" date="2014-04" db="EMBL/GenBank/DDBJ databases">
        <title>Characterization and application of a salt tolerant electro-active bacterium.</title>
        <authorList>
            <person name="Yang L."/>
            <person name="Wei S."/>
            <person name="Tay Q.X.M."/>
        </authorList>
    </citation>
    <scope>NUCLEOTIDE SEQUENCE [LARGE SCALE GENOMIC DNA]</scope>
    <source>
        <strain evidence="9 10">LY1</strain>
    </source>
</reference>
<dbReference type="NCBIfam" id="TIGR04057">
    <property type="entry name" value="SusC_RagA_signa"/>
    <property type="match status" value="1"/>
</dbReference>
<dbReference type="Gene3D" id="2.40.170.20">
    <property type="entry name" value="TonB-dependent receptor, beta-barrel domain"/>
    <property type="match status" value="1"/>
</dbReference>
<comment type="caution">
    <text evidence="9">The sequence shown here is derived from an EMBL/GenBank/DDBJ whole genome shotgun (WGS) entry which is preliminary data.</text>
</comment>
<dbReference type="AlphaFoldDB" id="A0A074LD39"/>
<proteinExistence type="inferred from homology"/>
<evidence type="ECO:0000256" key="5">
    <source>
        <dbReference type="ARBA" id="ARBA00023136"/>
    </source>
</evidence>
<keyword evidence="9" id="KW-0675">Receptor</keyword>
<evidence type="ECO:0000313" key="9">
    <source>
        <dbReference type="EMBL" id="KEO71687.1"/>
    </source>
</evidence>
<dbReference type="InterPro" id="IPR037066">
    <property type="entry name" value="Plug_dom_sf"/>
</dbReference>
<evidence type="ECO:0000256" key="7">
    <source>
        <dbReference type="PROSITE-ProRule" id="PRU01360"/>
    </source>
</evidence>
<evidence type="ECO:0000259" key="8">
    <source>
        <dbReference type="Pfam" id="PF07715"/>
    </source>
</evidence>
<keyword evidence="10" id="KW-1185">Reference proteome</keyword>
<dbReference type="GO" id="GO:0009279">
    <property type="term" value="C:cell outer membrane"/>
    <property type="evidence" value="ECO:0007669"/>
    <property type="project" value="UniProtKB-SubCell"/>
</dbReference>
<dbReference type="Gene3D" id="2.60.40.1120">
    <property type="entry name" value="Carboxypeptidase-like, regulatory domain"/>
    <property type="match status" value="1"/>
</dbReference>
<dbReference type="Pfam" id="PF13715">
    <property type="entry name" value="CarbopepD_reg_2"/>
    <property type="match status" value="1"/>
</dbReference>
<dbReference type="InterPro" id="IPR039426">
    <property type="entry name" value="TonB-dep_rcpt-like"/>
</dbReference>
<feature type="domain" description="TonB-dependent receptor plug" evidence="8">
    <location>
        <begin position="153"/>
        <end position="259"/>
    </location>
</feature>
<dbReference type="Gene3D" id="2.170.130.10">
    <property type="entry name" value="TonB-dependent receptor, plug domain"/>
    <property type="match status" value="1"/>
</dbReference>
<evidence type="ECO:0000256" key="4">
    <source>
        <dbReference type="ARBA" id="ARBA00022692"/>
    </source>
</evidence>
<gene>
    <name evidence="9" type="ORF">EL17_23310</name>
</gene>
<dbReference type="RefSeq" id="WP_084166322.1">
    <property type="nucleotide sequence ID" value="NZ_JMIH01000041.1"/>
</dbReference>
<dbReference type="Pfam" id="PF07715">
    <property type="entry name" value="Plug"/>
    <property type="match status" value="1"/>
</dbReference>
<dbReference type="FunFam" id="2.170.130.10:FF:000003">
    <property type="entry name" value="SusC/RagA family TonB-linked outer membrane protein"/>
    <property type="match status" value="1"/>
</dbReference>
<dbReference type="FunFam" id="2.60.40.1120:FF:000003">
    <property type="entry name" value="Outer membrane protein Omp121"/>
    <property type="match status" value="1"/>
</dbReference>
<dbReference type="SUPFAM" id="SSF49464">
    <property type="entry name" value="Carboxypeptidase regulatory domain-like"/>
    <property type="match status" value="1"/>
</dbReference>
<comment type="similarity">
    <text evidence="7">Belongs to the TonB-dependent receptor family.</text>
</comment>
<dbReference type="InterPro" id="IPR023997">
    <property type="entry name" value="TonB-dep_OMP_SusC/RagA_CS"/>
</dbReference>